<organism evidence="7 8">
    <name type="scientific">Zestomonas insulae</name>
    <dbReference type="NCBI Taxonomy" id="2809017"/>
    <lineage>
        <taxon>Bacteria</taxon>
        <taxon>Pseudomonadati</taxon>
        <taxon>Pseudomonadota</taxon>
        <taxon>Gammaproteobacteria</taxon>
        <taxon>Pseudomonadales</taxon>
        <taxon>Pseudomonadaceae</taxon>
        <taxon>Zestomonas</taxon>
    </lineage>
</organism>
<evidence type="ECO:0000259" key="6">
    <source>
        <dbReference type="Pfam" id="PF06803"/>
    </source>
</evidence>
<keyword evidence="3 5" id="KW-1133">Transmembrane helix</keyword>
<keyword evidence="2 5" id="KW-0812">Transmembrane</keyword>
<evidence type="ECO:0000313" key="8">
    <source>
        <dbReference type="Proteomes" id="UP000717995"/>
    </source>
</evidence>
<evidence type="ECO:0000256" key="5">
    <source>
        <dbReference type="SAM" id="Phobius"/>
    </source>
</evidence>
<feature type="domain" description="DUF1232" evidence="6">
    <location>
        <begin position="70"/>
        <end position="106"/>
    </location>
</feature>
<sequence>MSAPWKFKRYLPIAERFLSRGRLPFLLAAVARKNARQGGRLAAVKDDLLLLQALCMAWWRGEYRAVSRGALVAVVAALVYFLSPLDAIPDVLLGVGYLDDIAVLTWLMRSWRRELDAFRAWRDAQSAAKQAALLLPAPSDKPLP</sequence>
<evidence type="ECO:0000256" key="1">
    <source>
        <dbReference type="ARBA" id="ARBA00004127"/>
    </source>
</evidence>
<dbReference type="InterPro" id="IPR010652">
    <property type="entry name" value="DUF1232"/>
</dbReference>
<dbReference type="Proteomes" id="UP000717995">
    <property type="component" value="Unassembled WGS sequence"/>
</dbReference>
<protein>
    <submittedName>
        <fullName evidence="7">DUF1232 domain-containing protein</fullName>
    </submittedName>
</protein>
<comment type="subcellular location">
    <subcellularLocation>
        <location evidence="1">Endomembrane system</location>
        <topology evidence="1">Multi-pass membrane protein</topology>
    </subcellularLocation>
</comment>
<dbReference type="EMBL" id="JAFEUP010000001">
    <property type="protein sequence ID" value="MBM7059708.1"/>
    <property type="molecule type" value="Genomic_DNA"/>
</dbReference>
<reference evidence="7 8" key="1">
    <citation type="submission" date="2021-02" db="EMBL/GenBank/DDBJ databases">
        <authorList>
            <person name="Lee D.-H."/>
        </authorList>
    </citation>
    <scope>NUCLEOTIDE SEQUENCE [LARGE SCALE GENOMIC DNA]</scope>
    <source>
        <strain evidence="7 8">UL073</strain>
    </source>
</reference>
<evidence type="ECO:0000256" key="3">
    <source>
        <dbReference type="ARBA" id="ARBA00022989"/>
    </source>
</evidence>
<feature type="transmembrane region" description="Helical" evidence="5">
    <location>
        <begin position="65"/>
        <end position="85"/>
    </location>
</feature>
<gene>
    <name evidence="7" type="ORF">JQX08_03215</name>
</gene>
<dbReference type="Pfam" id="PF06803">
    <property type="entry name" value="DUF1232"/>
    <property type="match status" value="1"/>
</dbReference>
<proteinExistence type="predicted"/>
<evidence type="ECO:0000256" key="4">
    <source>
        <dbReference type="ARBA" id="ARBA00023136"/>
    </source>
</evidence>
<name>A0ABS2IC13_9GAMM</name>
<dbReference type="RefSeq" id="WP_204914672.1">
    <property type="nucleotide sequence ID" value="NZ_JAFEUP010000001.1"/>
</dbReference>
<evidence type="ECO:0000313" key="7">
    <source>
        <dbReference type="EMBL" id="MBM7059708.1"/>
    </source>
</evidence>
<comment type="caution">
    <text evidence="7">The sequence shown here is derived from an EMBL/GenBank/DDBJ whole genome shotgun (WGS) entry which is preliminary data.</text>
</comment>
<keyword evidence="4 5" id="KW-0472">Membrane</keyword>
<keyword evidence="8" id="KW-1185">Reference proteome</keyword>
<evidence type="ECO:0000256" key="2">
    <source>
        <dbReference type="ARBA" id="ARBA00022692"/>
    </source>
</evidence>
<accession>A0ABS2IC13</accession>